<dbReference type="Proteomes" id="UP000275368">
    <property type="component" value="Chromosome"/>
</dbReference>
<comment type="similarity">
    <text evidence="2 8">Belongs to the BioY family.</text>
</comment>
<evidence type="ECO:0000256" key="8">
    <source>
        <dbReference type="PIRNR" id="PIRNR016661"/>
    </source>
</evidence>
<evidence type="ECO:0000256" key="1">
    <source>
        <dbReference type="ARBA" id="ARBA00004651"/>
    </source>
</evidence>
<evidence type="ECO:0000256" key="3">
    <source>
        <dbReference type="ARBA" id="ARBA00022448"/>
    </source>
</evidence>
<dbReference type="InterPro" id="IPR003784">
    <property type="entry name" value="BioY"/>
</dbReference>
<dbReference type="PANTHER" id="PTHR34295">
    <property type="entry name" value="BIOTIN TRANSPORTER BIOY"/>
    <property type="match status" value="1"/>
</dbReference>
<name>A0A3G9IPE4_9BACL</name>
<proteinExistence type="inferred from homology"/>
<evidence type="ECO:0000313" key="10">
    <source>
        <dbReference type="Proteomes" id="UP000275368"/>
    </source>
</evidence>
<evidence type="ECO:0000256" key="5">
    <source>
        <dbReference type="ARBA" id="ARBA00022692"/>
    </source>
</evidence>
<evidence type="ECO:0000256" key="2">
    <source>
        <dbReference type="ARBA" id="ARBA00010692"/>
    </source>
</evidence>
<gene>
    <name evidence="9" type="ORF">Back11_20820</name>
</gene>
<dbReference type="RefSeq" id="WP_125656105.1">
    <property type="nucleotide sequence ID" value="NZ_AP019308.1"/>
</dbReference>
<evidence type="ECO:0000256" key="4">
    <source>
        <dbReference type="ARBA" id="ARBA00022475"/>
    </source>
</evidence>
<dbReference type="EMBL" id="AP019308">
    <property type="protein sequence ID" value="BBH20737.1"/>
    <property type="molecule type" value="Genomic_DNA"/>
</dbReference>
<dbReference type="Gene3D" id="1.10.1760.20">
    <property type="match status" value="1"/>
</dbReference>
<dbReference type="OrthoDB" id="9803495at2"/>
<dbReference type="PIRSF" id="PIRSF016661">
    <property type="entry name" value="BioY"/>
    <property type="match status" value="1"/>
</dbReference>
<dbReference type="Pfam" id="PF02632">
    <property type="entry name" value="BioY"/>
    <property type="match status" value="1"/>
</dbReference>
<dbReference type="KEGG" id="pbk:Back11_20820"/>
<keyword evidence="10" id="KW-1185">Reference proteome</keyword>
<sequence>MSIPSQTTTPLSTQTSSVYWIRGIVFTALFSALFIAFSWIKVPLGYTSVPITLQTLAVMLAGGLLGAVYGFWSILIVLLLTATGLPLLHGNGGLPLIFGATGGFIWMFPIAALLIGLVSDKLFRSSKTLNAKSIVILFISIIAFGIVLVYITGVPWLAYKANYTLSAALKGGCYPFLLGDIIKAVVAVVLIRTLRPLLPKFRK</sequence>
<dbReference type="GO" id="GO:0005886">
    <property type="term" value="C:plasma membrane"/>
    <property type="evidence" value="ECO:0007669"/>
    <property type="project" value="UniProtKB-SubCell"/>
</dbReference>
<evidence type="ECO:0000313" key="9">
    <source>
        <dbReference type="EMBL" id="BBH20737.1"/>
    </source>
</evidence>
<keyword evidence="5" id="KW-0812">Transmembrane</keyword>
<keyword evidence="3 8" id="KW-0813">Transport</keyword>
<reference evidence="9 10" key="1">
    <citation type="submission" date="2018-11" db="EMBL/GenBank/DDBJ databases">
        <title>Complete genome sequence of Paenibacillus baekrokdamisoli strain KCTC 33723.</title>
        <authorList>
            <person name="Kang S.W."/>
            <person name="Lee K.C."/>
            <person name="Kim K.K."/>
            <person name="Kim J.S."/>
            <person name="Kim D.S."/>
            <person name="Ko S.H."/>
            <person name="Yang S.H."/>
            <person name="Lee J.S."/>
        </authorList>
    </citation>
    <scope>NUCLEOTIDE SEQUENCE [LARGE SCALE GENOMIC DNA]</scope>
    <source>
        <strain evidence="9 10">KCTC 33723</strain>
    </source>
</reference>
<dbReference type="AlphaFoldDB" id="A0A3G9IPE4"/>
<evidence type="ECO:0000256" key="7">
    <source>
        <dbReference type="ARBA" id="ARBA00023136"/>
    </source>
</evidence>
<keyword evidence="7 8" id="KW-0472">Membrane</keyword>
<keyword evidence="6" id="KW-1133">Transmembrane helix</keyword>
<protein>
    <recommendedName>
        <fullName evidence="8">Biotin transporter</fullName>
    </recommendedName>
</protein>
<organism evidence="9 10">
    <name type="scientific">Paenibacillus baekrokdamisoli</name>
    <dbReference type="NCBI Taxonomy" id="1712516"/>
    <lineage>
        <taxon>Bacteria</taxon>
        <taxon>Bacillati</taxon>
        <taxon>Bacillota</taxon>
        <taxon>Bacilli</taxon>
        <taxon>Bacillales</taxon>
        <taxon>Paenibacillaceae</taxon>
        <taxon>Paenibacillus</taxon>
    </lineage>
</organism>
<comment type="subcellular location">
    <subcellularLocation>
        <location evidence="1 8">Cell membrane</location>
        <topology evidence="1 8">Multi-pass membrane protein</topology>
    </subcellularLocation>
</comment>
<evidence type="ECO:0000256" key="6">
    <source>
        <dbReference type="ARBA" id="ARBA00022989"/>
    </source>
</evidence>
<dbReference type="PANTHER" id="PTHR34295:SF4">
    <property type="entry name" value="BIOTIN TRANSPORTER BIOY-RELATED"/>
    <property type="match status" value="1"/>
</dbReference>
<keyword evidence="4 8" id="KW-1003">Cell membrane</keyword>
<accession>A0A3G9IPE4</accession>
<dbReference type="GO" id="GO:0015225">
    <property type="term" value="F:biotin transmembrane transporter activity"/>
    <property type="evidence" value="ECO:0007669"/>
    <property type="project" value="UniProtKB-UniRule"/>
</dbReference>